<sequence length="244" mass="27235">MICTTPISSIDSILANFTDEIEIEEVEALKAYLRFAIVAVDTSPTSRKVSIHSRLTKCSSYGSEQQGTRSSGELTRGNQREIPHNIHRQKTPVHSGFAISPSSTEARNAFLKAENDFFLTGAILDQSTNWIPVIIPTVPSPIRKENRENENGNYSWNTQEEVACPGASRLSSSVDLYVKNSDKIASLKFSKKNYLEWVEDVAEVASNVEIRHNFIRRGESQVTHHVTQLLTQIAAQSSPRSINF</sequence>
<proteinExistence type="predicted"/>
<protein>
    <submittedName>
        <fullName evidence="1">Uncharacterized protein</fullName>
    </submittedName>
</protein>
<evidence type="ECO:0000313" key="1">
    <source>
        <dbReference type="EMBL" id="POS84900.1"/>
    </source>
</evidence>
<accession>A0A2S4PS90</accession>
<reference evidence="1 2" key="1">
    <citation type="submission" date="2017-10" db="EMBL/GenBank/DDBJ databases">
        <title>Development of genomic resources for the powdery mildew, Erysiphe pulchra.</title>
        <authorList>
            <person name="Wadl P.A."/>
            <person name="Mack B.M."/>
            <person name="Moore G."/>
            <person name="Beltz S.B."/>
        </authorList>
    </citation>
    <scope>NUCLEOTIDE SEQUENCE [LARGE SCALE GENOMIC DNA]</scope>
    <source>
        <strain evidence="1">Cflorida</strain>
    </source>
</reference>
<keyword evidence="2" id="KW-1185">Reference proteome</keyword>
<name>A0A2S4PS90_9PEZI</name>
<dbReference type="Proteomes" id="UP000237438">
    <property type="component" value="Unassembled WGS sequence"/>
</dbReference>
<evidence type="ECO:0000313" key="2">
    <source>
        <dbReference type="Proteomes" id="UP000237438"/>
    </source>
</evidence>
<gene>
    <name evidence="1" type="ORF">EPUL_004476</name>
</gene>
<dbReference type="AlphaFoldDB" id="A0A2S4PS90"/>
<comment type="caution">
    <text evidence="1">The sequence shown here is derived from an EMBL/GenBank/DDBJ whole genome shotgun (WGS) entry which is preliminary data.</text>
</comment>
<organism evidence="1 2">
    <name type="scientific">Erysiphe pulchra</name>
    <dbReference type="NCBI Taxonomy" id="225359"/>
    <lineage>
        <taxon>Eukaryota</taxon>
        <taxon>Fungi</taxon>
        <taxon>Dikarya</taxon>
        <taxon>Ascomycota</taxon>
        <taxon>Pezizomycotina</taxon>
        <taxon>Leotiomycetes</taxon>
        <taxon>Erysiphales</taxon>
        <taxon>Erysiphaceae</taxon>
        <taxon>Erysiphe</taxon>
    </lineage>
</organism>
<dbReference type="EMBL" id="PEDP01000809">
    <property type="protein sequence ID" value="POS84900.1"/>
    <property type="molecule type" value="Genomic_DNA"/>
</dbReference>